<proteinExistence type="predicted"/>
<accession>A0A6A6V736</accession>
<gene>
    <name evidence="1" type="ORF">M011DRAFT_469565</name>
</gene>
<keyword evidence="2" id="KW-1185">Reference proteome</keyword>
<dbReference type="EMBL" id="MU006582">
    <property type="protein sequence ID" value="KAF2745509.1"/>
    <property type="molecule type" value="Genomic_DNA"/>
</dbReference>
<sequence length="154" mass="17343">MHYSRSVDYLNLEHVFVAQLADLPPLDNLSSLGFKVAVSKRAHRIAIASWKTVRVWSLDPMAFLDPEHGLRDPKTDAVPGDYAYTEGCGWQYYDCGSFERDCVVLEPVELPSQGVVLSLEFRGEDELWGVCDSGLVRWYFGANAQGRRDVKMLG</sequence>
<name>A0A6A6V736_9PLEO</name>
<organism evidence="1 2">
    <name type="scientific">Sporormia fimetaria CBS 119925</name>
    <dbReference type="NCBI Taxonomy" id="1340428"/>
    <lineage>
        <taxon>Eukaryota</taxon>
        <taxon>Fungi</taxon>
        <taxon>Dikarya</taxon>
        <taxon>Ascomycota</taxon>
        <taxon>Pezizomycotina</taxon>
        <taxon>Dothideomycetes</taxon>
        <taxon>Pleosporomycetidae</taxon>
        <taxon>Pleosporales</taxon>
        <taxon>Sporormiaceae</taxon>
        <taxon>Sporormia</taxon>
    </lineage>
</organism>
<evidence type="ECO:0000313" key="2">
    <source>
        <dbReference type="Proteomes" id="UP000799440"/>
    </source>
</evidence>
<dbReference type="OrthoDB" id="6058203at2759"/>
<reference evidence="1" key="1">
    <citation type="journal article" date="2020" name="Stud. Mycol.">
        <title>101 Dothideomycetes genomes: a test case for predicting lifestyles and emergence of pathogens.</title>
        <authorList>
            <person name="Haridas S."/>
            <person name="Albert R."/>
            <person name="Binder M."/>
            <person name="Bloem J."/>
            <person name="Labutti K."/>
            <person name="Salamov A."/>
            <person name="Andreopoulos B."/>
            <person name="Baker S."/>
            <person name="Barry K."/>
            <person name="Bills G."/>
            <person name="Bluhm B."/>
            <person name="Cannon C."/>
            <person name="Castanera R."/>
            <person name="Culley D."/>
            <person name="Daum C."/>
            <person name="Ezra D."/>
            <person name="Gonzalez J."/>
            <person name="Henrissat B."/>
            <person name="Kuo A."/>
            <person name="Liang C."/>
            <person name="Lipzen A."/>
            <person name="Lutzoni F."/>
            <person name="Magnuson J."/>
            <person name="Mondo S."/>
            <person name="Nolan M."/>
            <person name="Ohm R."/>
            <person name="Pangilinan J."/>
            <person name="Park H.-J."/>
            <person name="Ramirez L."/>
            <person name="Alfaro M."/>
            <person name="Sun H."/>
            <person name="Tritt A."/>
            <person name="Yoshinaga Y."/>
            <person name="Zwiers L.-H."/>
            <person name="Turgeon B."/>
            <person name="Goodwin S."/>
            <person name="Spatafora J."/>
            <person name="Crous P."/>
            <person name="Grigoriev I."/>
        </authorList>
    </citation>
    <scope>NUCLEOTIDE SEQUENCE</scope>
    <source>
        <strain evidence="1">CBS 119925</strain>
    </source>
</reference>
<dbReference type="Proteomes" id="UP000799440">
    <property type="component" value="Unassembled WGS sequence"/>
</dbReference>
<protein>
    <submittedName>
        <fullName evidence="1">Uncharacterized protein</fullName>
    </submittedName>
</protein>
<dbReference type="AlphaFoldDB" id="A0A6A6V736"/>
<evidence type="ECO:0000313" key="1">
    <source>
        <dbReference type="EMBL" id="KAF2745509.1"/>
    </source>
</evidence>